<name>A0A0F4L5U9_9BIFI</name>
<reference evidence="1 2" key="1">
    <citation type="submission" date="2014-12" db="EMBL/GenBank/DDBJ databases">
        <title>Comparative genomics of the lactic acid bacteria isolated from the honey bee gut.</title>
        <authorList>
            <person name="Ellegaard K.M."/>
            <person name="Tamarit D."/>
            <person name="Javelind E."/>
            <person name="Olofsson T."/>
            <person name="Andersson S.G."/>
            <person name="Vasquez A."/>
        </authorList>
    </citation>
    <scope>NUCLEOTIDE SEQUENCE [LARGE SCALE GENOMIC DNA]</scope>
    <source>
        <strain evidence="1 2">Bin2</strain>
    </source>
</reference>
<evidence type="ECO:0000313" key="1">
    <source>
        <dbReference type="EMBL" id="KJY52941.1"/>
    </source>
</evidence>
<dbReference type="EMBL" id="JWME01000003">
    <property type="protein sequence ID" value="KJY52941.1"/>
    <property type="molecule type" value="Genomic_DNA"/>
</dbReference>
<comment type="caution">
    <text evidence="1">The sequence shown here is derived from an EMBL/GenBank/DDBJ whole genome shotgun (WGS) entry which is preliminary data.</text>
</comment>
<organism evidence="1 2">
    <name type="scientific">Bifidobacterium asteroides</name>
    <dbReference type="NCBI Taxonomy" id="1684"/>
    <lineage>
        <taxon>Bacteria</taxon>
        <taxon>Bacillati</taxon>
        <taxon>Actinomycetota</taxon>
        <taxon>Actinomycetes</taxon>
        <taxon>Bifidobacteriales</taxon>
        <taxon>Bifidobacteriaceae</taxon>
        <taxon>Bifidobacterium</taxon>
    </lineage>
</organism>
<accession>A0A0F4L5U9</accession>
<evidence type="ECO:0000313" key="2">
    <source>
        <dbReference type="Proteomes" id="UP000033648"/>
    </source>
</evidence>
<dbReference type="Proteomes" id="UP000033648">
    <property type="component" value="Unassembled WGS sequence"/>
</dbReference>
<sequence>MSGYMDHAAKVGLLRILACFIRFPSPACHSRKATASVGMKSHLQTLPHIPLNPVPLDRQFSLKSFSSVKGLTVRSARWATIAKDGTNHGVALFVFPRLIEAYVQTFAHFIRCEEVLSKFAVWQEIYDVVCASSTCDYAGDHRRPFNGALTLSCYQHDAAPPSYSKTAVPYRRTDITLLRASSVERAGHYRRLLNTSSSMSAKQSRLRSQTVLC</sequence>
<dbReference type="AlphaFoldDB" id="A0A0F4L5U9"/>
<dbReference type="PATRIC" id="fig|1684.4.peg.106"/>
<proteinExistence type="predicted"/>
<protein>
    <submittedName>
        <fullName evidence="1">Uncharacterized protein</fullName>
    </submittedName>
</protein>
<gene>
    <name evidence="1" type="ORF">JF69_00980</name>
</gene>